<proteinExistence type="predicted"/>
<comment type="caution">
    <text evidence="1">The sequence shown here is derived from an EMBL/GenBank/DDBJ whole genome shotgun (WGS) entry which is preliminary data.</text>
</comment>
<dbReference type="AlphaFoldDB" id="A0AAW9CSD4"/>
<dbReference type="Proteomes" id="UP001272137">
    <property type="component" value="Unassembled WGS sequence"/>
</dbReference>
<evidence type="ECO:0000313" key="2">
    <source>
        <dbReference type="Proteomes" id="UP001272137"/>
    </source>
</evidence>
<gene>
    <name evidence="1" type="primary">qseB</name>
    <name evidence="1" type="ORF">C7S16_5717</name>
</gene>
<evidence type="ECO:0000313" key="1">
    <source>
        <dbReference type="EMBL" id="MDW9250719.1"/>
    </source>
</evidence>
<accession>A0AAW9CSD4</accession>
<organism evidence="1 2">
    <name type="scientific">Burkholderia thailandensis</name>
    <dbReference type="NCBI Taxonomy" id="57975"/>
    <lineage>
        <taxon>Bacteria</taxon>
        <taxon>Pseudomonadati</taxon>
        <taxon>Pseudomonadota</taxon>
        <taxon>Betaproteobacteria</taxon>
        <taxon>Burkholderiales</taxon>
        <taxon>Burkholderiaceae</taxon>
        <taxon>Burkholderia</taxon>
        <taxon>pseudomallei group</taxon>
    </lineage>
</organism>
<protein>
    <submittedName>
        <fullName evidence="1">Response regulator</fullName>
    </submittedName>
</protein>
<reference evidence="1" key="1">
    <citation type="submission" date="2018-08" db="EMBL/GenBank/DDBJ databases">
        <title>Identification of Burkholderia cepacia strains that express a Burkholderia pseudomallei-like capsular polysaccharide.</title>
        <authorList>
            <person name="Burtnick M.N."/>
            <person name="Vongsouvath M."/>
            <person name="Newton P."/>
            <person name="Wuthiekanun V."/>
            <person name="Limmathurotsakul D."/>
            <person name="Brett P.J."/>
            <person name="Chantratita N."/>
            <person name="Dance D.A."/>
        </authorList>
    </citation>
    <scope>NUCLEOTIDE SEQUENCE</scope>
    <source>
        <strain evidence="1">SBXCC001</strain>
    </source>
</reference>
<dbReference type="EMBL" id="QXCT01000001">
    <property type="protein sequence ID" value="MDW9250719.1"/>
    <property type="molecule type" value="Genomic_DNA"/>
</dbReference>
<name>A0AAW9CSD4_BURTH</name>
<sequence>MATRALREPRAHGHAATVLDLGLPRVEGMDVLQRIRRPSCA</sequence>